<dbReference type="InterPro" id="IPR042047">
    <property type="entry name" value="SleB_dom1"/>
</dbReference>
<dbReference type="Gene3D" id="1.10.10.2520">
    <property type="entry name" value="Cell wall hydrolase SleB, domain 1"/>
    <property type="match status" value="1"/>
</dbReference>
<dbReference type="RefSeq" id="WP_207045819.1">
    <property type="nucleotide sequence ID" value="NZ_JAFLNC010000003.1"/>
</dbReference>
<evidence type="ECO:0000256" key="1">
    <source>
        <dbReference type="SAM" id="Phobius"/>
    </source>
</evidence>
<reference evidence="3 4" key="1">
    <citation type="submission" date="2021-03" db="EMBL/GenBank/DDBJ databases">
        <title>Sneathiella sp. CAU 1612 isolated from Kang Won-do.</title>
        <authorList>
            <person name="Kim W."/>
        </authorList>
    </citation>
    <scope>NUCLEOTIDE SEQUENCE [LARGE SCALE GENOMIC DNA]</scope>
    <source>
        <strain evidence="3 4">CAU 1612</strain>
    </source>
</reference>
<keyword evidence="1" id="KW-0812">Transmembrane</keyword>
<protein>
    <submittedName>
        <fullName evidence="3">Cell wall hydrolase</fullName>
    </submittedName>
</protein>
<keyword evidence="1" id="KW-0472">Membrane</keyword>
<accession>A0ABS3F7C9</accession>
<gene>
    <name evidence="3" type="ORF">J0X12_11500</name>
</gene>
<dbReference type="EMBL" id="JAFLNC010000003">
    <property type="protein sequence ID" value="MBO0334247.1"/>
    <property type="molecule type" value="Genomic_DNA"/>
</dbReference>
<keyword evidence="1" id="KW-1133">Transmembrane helix</keyword>
<evidence type="ECO:0000313" key="4">
    <source>
        <dbReference type="Proteomes" id="UP000664761"/>
    </source>
</evidence>
<dbReference type="Proteomes" id="UP000664761">
    <property type="component" value="Unassembled WGS sequence"/>
</dbReference>
<name>A0ABS3F7C9_9PROT</name>
<evidence type="ECO:0000259" key="2">
    <source>
        <dbReference type="Pfam" id="PF07486"/>
    </source>
</evidence>
<sequence length="229" mass="24967">MTNAKSQEFGVFLGALSILVAMGVGFSLLLQIGASAKPIEHISASGAVKHANLLRLDKKFAELPALPSAFGNLPNLDMPSGDKLDDSIESVDLFGRAFTREEMCIAQAVYFEARSEPLVGQVAIAEVILNRIVDARYPDTACDVVFQNQHMRNKCQFSFACDGQPDRPKNASAWEKALKVVALVMKGERSGVAKRATHYHASYVSPGWSAHLSKLGQVGSHIFYREETI</sequence>
<proteinExistence type="predicted"/>
<comment type="caution">
    <text evidence="3">The sequence shown here is derived from an EMBL/GenBank/DDBJ whole genome shotgun (WGS) entry which is preliminary data.</text>
</comment>
<keyword evidence="4" id="KW-1185">Reference proteome</keyword>
<feature type="domain" description="Cell wall hydrolase SleB" evidence="2">
    <location>
        <begin position="115"/>
        <end position="224"/>
    </location>
</feature>
<keyword evidence="3" id="KW-0378">Hydrolase</keyword>
<organism evidence="3 4">
    <name type="scientific">Sneathiella sedimenti</name>
    <dbReference type="NCBI Taxonomy" id="2816034"/>
    <lineage>
        <taxon>Bacteria</taxon>
        <taxon>Pseudomonadati</taxon>
        <taxon>Pseudomonadota</taxon>
        <taxon>Alphaproteobacteria</taxon>
        <taxon>Sneathiellales</taxon>
        <taxon>Sneathiellaceae</taxon>
        <taxon>Sneathiella</taxon>
    </lineage>
</organism>
<evidence type="ECO:0000313" key="3">
    <source>
        <dbReference type="EMBL" id="MBO0334247.1"/>
    </source>
</evidence>
<dbReference type="Pfam" id="PF07486">
    <property type="entry name" value="Hydrolase_2"/>
    <property type="match status" value="1"/>
</dbReference>
<feature type="transmembrane region" description="Helical" evidence="1">
    <location>
        <begin position="12"/>
        <end position="34"/>
    </location>
</feature>
<dbReference type="GO" id="GO:0016787">
    <property type="term" value="F:hydrolase activity"/>
    <property type="evidence" value="ECO:0007669"/>
    <property type="project" value="UniProtKB-KW"/>
</dbReference>
<dbReference type="InterPro" id="IPR011105">
    <property type="entry name" value="Cell_wall_hydrolase_SleB"/>
</dbReference>